<dbReference type="Gene3D" id="2.40.70.10">
    <property type="entry name" value="Acid Proteases"/>
    <property type="match status" value="2"/>
</dbReference>
<reference evidence="15 16" key="1">
    <citation type="submission" date="2024-02" db="EMBL/GenBank/DDBJ databases">
        <title>De novo assembly and annotation of 12 fungi associated with fruit tree decline syndrome in Ontario, Canada.</title>
        <authorList>
            <person name="Sulman M."/>
            <person name="Ellouze W."/>
            <person name="Ilyukhin E."/>
        </authorList>
    </citation>
    <scope>NUCLEOTIDE SEQUENCE [LARGE SCALE GENOMIC DNA]</scope>
    <source>
        <strain evidence="15 16">M11/M66-122</strain>
    </source>
</reference>
<feature type="active site" evidence="10">
    <location>
        <position position="217"/>
    </location>
</feature>
<evidence type="ECO:0000256" key="2">
    <source>
        <dbReference type="ARBA" id="ARBA00007447"/>
    </source>
</evidence>
<evidence type="ECO:0000256" key="1">
    <source>
        <dbReference type="ARBA" id="ARBA00004236"/>
    </source>
</evidence>
<accession>A0AAN9UAW3</accession>
<feature type="region of interest" description="Disordered" evidence="13">
    <location>
        <begin position="329"/>
        <end position="394"/>
    </location>
</feature>
<dbReference type="Proteomes" id="UP001320420">
    <property type="component" value="Unassembled WGS sequence"/>
</dbReference>
<keyword evidence="3" id="KW-1003">Cell membrane</keyword>
<feature type="disulfide bond" evidence="11">
    <location>
        <begin position="54"/>
        <end position="59"/>
    </location>
</feature>
<feature type="compositionally biased region" description="Low complexity" evidence="13">
    <location>
        <begin position="329"/>
        <end position="363"/>
    </location>
</feature>
<keyword evidence="9" id="KW-0449">Lipoprotein</keyword>
<feature type="domain" description="Peptidase A1" evidence="14">
    <location>
        <begin position="23"/>
        <end position="322"/>
    </location>
</feature>
<evidence type="ECO:0000256" key="3">
    <source>
        <dbReference type="ARBA" id="ARBA00022475"/>
    </source>
</evidence>
<dbReference type="EMBL" id="JAKJXP020000117">
    <property type="protein sequence ID" value="KAK7744735.1"/>
    <property type="molecule type" value="Genomic_DNA"/>
</dbReference>
<name>A0AAN9UAW3_9PEZI</name>
<dbReference type="AlphaFoldDB" id="A0AAN9UAW3"/>
<evidence type="ECO:0000256" key="12">
    <source>
        <dbReference type="RuleBase" id="RU000454"/>
    </source>
</evidence>
<evidence type="ECO:0000256" key="5">
    <source>
        <dbReference type="ARBA" id="ARBA00022750"/>
    </source>
</evidence>
<sequence length="415" mass="42822">MQAEEPTGSNSAGILQDGTDFSYFLEVKFGAEQKPLYMLIDTGASTTWVMGVDCESDACTKHNSFGPDDSSTFKDTGSGFSIMYGTGEVSGNIVTDTISIAEISATLNFGVANVTSSEFSRFPFEGILGLSTSSDSFFSNIKDAGLLDANVIGISLARASDGVNDGEITFGALDENKYEGDITYAPLVSDNSWAISLDDITVDGQPIGVTGKTAYLDTGTTYAFAPEDQVKTLFDKVPGASSEDGTTYTVPCDSKVPVAFKFGGVDWAISSADLLSAPSSEGVCTANIFGMEVVKGNWLLGDVFLKNVYSVFDMDQSSIGLAAKSTHAESSGESSTASSTVSATATSSGSSSSEPSTTTSTSAVDMGLNSTPSADSSSTATPTEGPSEESSAGQLAAGGRLVSIVYIISVMAMIV</sequence>
<keyword evidence="7" id="KW-0472">Membrane</keyword>
<comment type="subcellular location">
    <subcellularLocation>
        <location evidence="1">Cell membrane</location>
    </subcellularLocation>
</comment>
<evidence type="ECO:0000256" key="9">
    <source>
        <dbReference type="ARBA" id="ARBA00023288"/>
    </source>
</evidence>
<evidence type="ECO:0000256" key="8">
    <source>
        <dbReference type="ARBA" id="ARBA00023180"/>
    </source>
</evidence>
<dbReference type="InterPro" id="IPR034164">
    <property type="entry name" value="Pepsin-like_dom"/>
</dbReference>
<dbReference type="PRINTS" id="PR00792">
    <property type="entry name" value="PEPSIN"/>
</dbReference>
<dbReference type="FunFam" id="2.40.70.10:FF:000060">
    <property type="entry name" value="Aspartic-type endopeptidase ctsD"/>
    <property type="match status" value="1"/>
</dbReference>
<evidence type="ECO:0000256" key="4">
    <source>
        <dbReference type="ARBA" id="ARBA00022670"/>
    </source>
</evidence>
<dbReference type="InterPro" id="IPR033121">
    <property type="entry name" value="PEPTIDASE_A1"/>
</dbReference>
<dbReference type="CDD" id="cd05471">
    <property type="entry name" value="pepsin_like"/>
    <property type="match status" value="1"/>
</dbReference>
<evidence type="ECO:0000256" key="6">
    <source>
        <dbReference type="ARBA" id="ARBA00022801"/>
    </source>
</evidence>
<feature type="compositionally biased region" description="Low complexity" evidence="13">
    <location>
        <begin position="370"/>
        <end position="383"/>
    </location>
</feature>
<dbReference type="PROSITE" id="PS51767">
    <property type="entry name" value="PEPTIDASE_A1"/>
    <property type="match status" value="1"/>
</dbReference>
<keyword evidence="8" id="KW-0325">Glycoprotein</keyword>
<keyword evidence="4 12" id="KW-0645">Protease</keyword>
<dbReference type="PROSITE" id="PS00141">
    <property type="entry name" value="ASP_PROTEASE"/>
    <property type="match status" value="1"/>
</dbReference>
<keyword evidence="5 12" id="KW-0064">Aspartyl protease</keyword>
<evidence type="ECO:0000259" key="14">
    <source>
        <dbReference type="PROSITE" id="PS51767"/>
    </source>
</evidence>
<dbReference type="InterPro" id="IPR001461">
    <property type="entry name" value="Aspartic_peptidase_A1"/>
</dbReference>
<dbReference type="InterPro" id="IPR021109">
    <property type="entry name" value="Peptidase_aspartic_dom_sf"/>
</dbReference>
<keyword evidence="16" id="KW-1185">Reference proteome</keyword>
<dbReference type="Pfam" id="PF00026">
    <property type="entry name" value="Asp"/>
    <property type="match status" value="1"/>
</dbReference>
<evidence type="ECO:0000313" key="15">
    <source>
        <dbReference type="EMBL" id="KAK7744735.1"/>
    </source>
</evidence>
<proteinExistence type="inferred from homology"/>
<dbReference type="PANTHER" id="PTHR47966">
    <property type="entry name" value="BETA-SITE APP-CLEAVING ENZYME, ISOFORM A-RELATED"/>
    <property type="match status" value="1"/>
</dbReference>
<organism evidence="15 16">
    <name type="scientific">Diatrype stigma</name>
    <dbReference type="NCBI Taxonomy" id="117547"/>
    <lineage>
        <taxon>Eukaryota</taxon>
        <taxon>Fungi</taxon>
        <taxon>Dikarya</taxon>
        <taxon>Ascomycota</taxon>
        <taxon>Pezizomycotina</taxon>
        <taxon>Sordariomycetes</taxon>
        <taxon>Xylariomycetidae</taxon>
        <taxon>Xylariales</taxon>
        <taxon>Diatrypaceae</taxon>
        <taxon>Diatrype</taxon>
    </lineage>
</organism>
<evidence type="ECO:0000256" key="13">
    <source>
        <dbReference type="SAM" id="MobiDB-lite"/>
    </source>
</evidence>
<keyword evidence="6 12" id="KW-0378">Hydrolase</keyword>
<dbReference type="GO" id="GO:0006508">
    <property type="term" value="P:proteolysis"/>
    <property type="evidence" value="ECO:0007669"/>
    <property type="project" value="UniProtKB-KW"/>
</dbReference>
<evidence type="ECO:0000256" key="11">
    <source>
        <dbReference type="PIRSR" id="PIRSR601461-2"/>
    </source>
</evidence>
<keyword evidence="11" id="KW-1015">Disulfide bond</keyword>
<evidence type="ECO:0000256" key="7">
    <source>
        <dbReference type="ARBA" id="ARBA00023136"/>
    </source>
</evidence>
<feature type="disulfide bond" evidence="11">
    <location>
        <begin position="252"/>
        <end position="284"/>
    </location>
</feature>
<dbReference type="InterPro" id="IPR001969">
    <property type="entry name" value="Aspartic_peptidase_AS"/>
</dbReference>
<comment type="similarity">
    <text evidence="2 12">Belongs to the peptidase A1 family.</text>
</comment>
<feature type="active site" evidence="10">
    <location>
        <position position="41"/>
    </location>
</feature>
<evidence type="ECO:0000256" key="10">
    <source>
        <dbReference type="PIRSR" id="PIRSR601461-1"/>
    </source>
</evidence>
<dbReference type="SUPFAM" id="SSF50630">
    <property type="entry name" value="Acid proteases"/>
    <property type="match status" value="1"/>
</dbReference>
<protein>
    <recommendedName>
        <fullName evidence="14">Peptidase A1 domain-containing protein</fullName>
    </recommendedName>
</protein>
<comment type="caution">
    <text evidence="15">The sequence shown here is derived from an EMBL/GenBank/DDBJ whole genome shotgun (WGS) entry which is preliminary data.</text>
</comment>
<gene>
    <name evidence="15" type="ORF">SLS62_010092</name>
</gene>
<evidence type="ECO:0000313" key="16">
    <source>
        <dbReference type="Proteomes" id="UP001320420"/>
    </source>
</evidence>
<dbReference type="GO" id="GO:0005886">
    <property type="term" value="C:plasma membrane"/>
    <property type="evidence" value="ECO:0007669"/>
    <property type="project" value="UniProtKB-SubCell"/>
</dbReference>
<dbReference type="PANTHER" id="PTHR47966:SF75">
    <property type="entry name" value="ENDOPEPTIDASE (CTSD), PUTATIVE (AFU_ORTHOLOGUE AFUA_4G07040)-RELATED"/>
    <property type="match status" value="1"/>
</dbReference>
<dbReference type="GO" id="GO:0004190">
    <property type="term" value="F:aspartic-type endopeptidase activity"/>
    <property type="evidence" value="ECO:0007669"/>
    <property type="project" value="UniProtKB-KW"/>
</dbReference>